<dbReference type="GO" id="GO:0005886">
    <property type="term" value="C:plasma membrane"/>
    <property type="evidence" value="ECO:0007669"/>
    <property type="project" value="UniProtKB-SubCell"/>
</dbReference>
<dbReference type="Pfam" id="PF00512">
    <property type="entry name" value="HisKA"/>
    <property type="match status" value="1"/>
</dbReference>
<dbReference type="InterPro" id="IPR036097">
    <property type="entry name" value="HisK_dim/P_sf"/>
</dbReference>
<dbReference type="FunFam" id="1.10.287.130:FF:000001">
    <property type="entry name" value="Two-component sensor histidine kinase"/>
    <property type="match status" value="1"/>
</dbReference>
<evidence type="ECO:0000313" key="14">
    <source>
        <dbReference type="EMBL" id="OZM71231.1"/>
    </source>
</evidence>
<dbReference type="OrthoDB" id="9757990at2"/>
<comment type="subcellular location">
    <subcellularLocation>
        <location evidence="2">Cell membrane</location>
    </subcellularLocation>
</comment>
<evidence type="ECO:0000256" key="5">
    <source>
        <dbReference type="ARBA" id="ARBA00022679"/>
    </source>
</evidence>
<dbReference type="SUPFAM" id="SSF47384">
    <property type="entry name" value="Homodimeric domain of signal transducing histidine kinase"/>
    <property type="match status" value="1"/>
</dbReference>
<feature type="transmembrane region" description="Helical" evidence="11">
    <location>
        <begin position="133"/>
        <end position="156"/>
    </location>
</feature>
<dbReference type="AlphaFoldDB" id="A0A263CYP6"/>
<dbReference type="GO" id="GO:0000155">
    <property type="term" value="F:phosphorelay sensor kinase activity"/>
    <property type="evidence" value="ECO:0007669"/>
    <property type="project" value="InterPro"/>
</dbReference>
<feature type="transmembrane region" description="Helical" evidence="11">
    <location>
        <begin position="12"/>
        <end position="36"/>
    </location>
</feature>
<dbReference type="RefSeq" id="WP_094864534.1">
    <property type="nucleotide sequence ID" value="NZ_NKYE01000014.1"/>
</dbReference>
<evidence type="ECO:0000256" key="3">
    <source>
        <dbReference type="ARBA" id="ARBA00012438"/>
    </source>
</evidence>
<evidence type="ECO:0000313" key="15">
    <source>
        <dbReference type="Proteomes" id="UP000242444"/>
    </source>
</evidence>
<dbReference type="PANTHER" id="PTHR45436">
    <property type="entry name" value="SENSOR HISTIDINE KINASE YKOH"/>
    <property type="match status" value="1"/>
</dbReference>
<dbReference type="PROSITE" id="PS50109">
    <property type="entry name" value="HIS_KIN"/>
    <property type="match status" value="1"/>
</dbReference>
<keyword evidence="5" id="KW-0808">Transferase</keyword>
<gene>
    <name evidence="14" type="ORF">CFN78_20735</name>
</gene>
<dbReference type="CDD" id="cd00082">
    <property type="entry name" value="HisKA"/>
    <property type="match status" value="1"/>
</dbReference>
<dbReference type="InterPro" id="IPR050428">
    <property type="entry name" value="TCS_sensor_his_kinase"/>
</dbReference>
<evidence type="ECO:0000259" key="12">
    <source>
        <dbReference type="PROSITE" id="PS50109"/>
    </source>
</evidence>
<name>A0A263CYP6_9PSEU</name>
<dbReference type="EC" id="2.7.13.3" evidence="3"/>
<evidence type="ECO:0000256" key="8">
    <source>
        <dbReference type="ARBA" id="ARBA00022989"/>
    </source>
</evidence>
<evidence type="ECO:0000256" key="10">
    <source>
        <dbReference type="ARBA" id="ARBA00023136"/>
    </source>
</evidence>
<protein>
    <recommendedName>
        <fullName evidence="3">histidine kinase</fullName>
        <ecNumber evidence="3">2.7.13.3</ecNumber>
    </recommendedName>
</protein>
<dbReference type="CDD" id="cd00075">
    <property type="entry name" value="HATPase"/>
    <property type="match status" value="1"/>
</dbReference>
<comment type="catalytic activity">
    <reaction evidence="1">
        <text>ATP + protein L-histidine = ADP + protein N-phospho-L-histidine.</text>
        <dbReference type="EC" id="2.7.13.3"/>
    </reaction>
</comment>
<dbReference type="Gene3D" id="1.10.287.130">
    <property type="match status" value="1"/>
</dbReference>
<dbReference type="InterPro" id="IPR003594">
    <property type="entry name" value="HATPase_dom"/>
</dbReference>
<dbReference type="PROSITE" id="PS50885">
    <property type="entry name" value="HAMP"/>
    <property type="match status" value="1"/>
</dbReference>
<proteinExistence type="predicted"/>
<dbReference type="InterPro" id="IPR003660">
    <property type="entry name" value="HAMP_dom"/>
</dbReference>
<keyword evidence="15" id="KW-1185">Reference proteome</keyword>
<evidence type="ECO:0000256" key="7">
    <source>
        <dbReference type="ARBA" id="ARBA00022777"/>
    </source>
</evidence>
<keyword evidence="4" id="KW-0597">Phosphoprotein</keyword>
<evidence type="ECO:0000259" key="13">
    <source>
        <dbReference type="PROSITE" id="PS50885"/>
    </source>
</evidence>
<accession>A0A263CYP6</accession>
<sequence>MSGLRTASLRRRVTVTVFAVLAVVLVALVVVVTLLFGRLAERNINAALGDRVQLAQQLARAGTGPATMVRRLDGRGVRARLETVDGQRFGDLGERGGDQRTREVTLPGNGRVAGAKLTLAADASVLVRTETTLVRLLLVTGALALAVAVAATLFGVRFALAPLNRMTDLARSIARGDRGRRLAPERPETELGRTAEAFDDMLDALEDSEQRTRRFVADAAHELRTPIAGVQAAAEAVLHQPPDTDPEQRERLEALLIRESRRAGRLVDDLLDLARLDAGVTLRRGPVELAGLVAARVEQARLLTSFSRIEFTGVPVTVDADAQRVDQIVANVLDNARRASPDGGRIRVEVTGRGEVTVLDDGPGVPEAEAGRIFDRLVRLERARDRDSGGSGLGLAIARGYARAHGGDLTCERPPDGHRGAAFRLRLPVLKAS</sequence>
<dbReference type="EMBL" id="NKYE01000014">
    <property type="protein sequence ID" value="OZM71231.1"/>
    <property type="molecule type" value="Genomic_DNA"/>
</dbReference>
<dbReference type="Gene3D" id="3.30.565.10">
    <property type="entry name" value="Histidine kinase-like ATPase, C-terminal domain"/>
    <property type="match status" value="1"/>
</dbReference>
<feature type="domain" description="HAMP" evidence="13">
    <location>
        <begin position="157"/>
        <end position="210"/>
    </location>
</feature>
<dbReference type="PRINTS" id="PR00344">
    <property type="entry name" value="BCTRLSENSOR"/>
</dbReference>
<dbReference type="SMART" id="SM00388">
    <property type="entry name" value="HisKA"/>
    <property type="match status" value="1"/>
</dbReference>
<dbReference type="InParanoid" id="A0A263CYP6"/>
<evidence type="ECO:0000256" key="2">
    <source>
        <dbReference type="ARBA" id="ARBA00004236"/>
    </source>
</evidence>
<dbReference type="InterPro" id="IPR005467">
    <property type="entry name" value="His_kinase_dom"/>
</dbReference>
<evidence type="ECO:0000256" key="11">
    <source>
        <dbReference type="SAM" id="Phobius"/>
    </source>
</evidence>
<organism evidence="14 15">
    <name type="scientific">Amycolatopsis antarctica</name>
    <dbReference type="NCBI Taxonomy" id="1854586"/>
    <lineage>
        <taxon>Bacteria</taxon>
        <taxon>Bacillati</taxon>
        <taxon>Actinomycetota</taxon>
        <taxon>Actinomycetes</taxon>
        <taxon>Pseudonocardiales</taxon>
        <taxon>Pseudonocardiaceae</taxon>
        <taxon>Amycolatopsis</taxon>
    </lineage>
</organism>
<dbReference type="CDD" id="cd06225">
    <property type="entry name" value="HAMP"/>
    <property type="match status" value="1"/>
</dbReference>
<dbReference type="InterPro" id="IPR003661">
    <property type="entry name" value="HisK_dim/P_dom"/>
</dbReference>
<dbReference type="SUPFAM" id="SSF55874">
    <property type="entry name" value="ATPase domain of HSP90 chaperone/DNA topoisomerase II/histidine kinase"/>
    <property type="match status" value="1"/>
</dbReference>
<evidence type="ECO:0000256" key="6">
    <source>
        <dbReference type="ARBA" id="ARBA00022692"/>
    </source>
</evidence>
<dbReference type="Pfam" id="PF02518">
    <property type="entry name" value="HATPase_c"/>
    <property type="match status" value="1"/>
</dbReference>
<dbReference type="SMART" id="SM00387">
    <property type="entry name" value="HATPase_c"/>
    <property type="match status" value="1"/>
</dbReference>
<evidence type="ECO:0000256" key="4">
    <source>
        <dbReference type="ARBA" id="ARBA00022553"/>
    </source>
</evidence>
<dbReference type="Pfam" id="PF00672">
    <property type="entry name" value="HAMP"/>
    <property type="match status" value="1"/>
</dbReference>
<comment type="caution">
    <text evidence="14">The sequence shown here is derived from an EMBL/GenBank/DDBJ whole genome shotgun (WGS) entry which is preliminary data.</text>
</comment>
<dbReference type="SUPFAM" id="SSF158472">
    <property type="entry name" value="HAMP domain-like"/>
    <property type="match status" value="1"/>
</dbReference>
<keyword evidence="9" id="KW-0902">Two-component regulatory system</keyword>
<keyword evidence="8 11" id="KW-1133">Transmembrane helix</keyword>
<evidence type="ECO:0000256" key="9">
    <source>
        <dbReference type="ARBA" id="ARBA00023012"/>
    </source>
</evidence>
<keyword evidence="7 14" id="KW-0418">Kinase</keyword>
<dbReference type="SMART" id="SM00304">
    <property type="entry name" value="HAMP"/>
    <property type="match status" value="1"/>
</dbReference>
<dbReference type="FunCoup" id="A0A263CYP6">
    <property type="interactions" value="46"/>
</dbReference>
<reference evidence="14 15" key="1">
    <citation type="submission" date="2017-07" db="EMBL/GenBank/DDBJ databases">
        <title>Amycolatopsis antarcticus sp. nov., isolated from the surface of an Antarcticus brown macroalga.</title>
        <authorList>
            <person name="Wang J."/>
            <person name="Leiva S."/>
            <person name="Huang J."/>
            <person name="Huang Y."/>
        </authorList>
    </citation>
    <scope>NUCLEOTIDE SEQUENCE [LARGE SCALE GENOMIC DNA]</scope>
    <source>
        <strain evidence="14 15">AU-G6</strain>
    </source>
</reference>
<dbReference type="Gene3D" id="6.10.340.10">
    <property type="match status" value="1"/>
</dbReference>
<dbReference type="Proteomes" id="UP000242444">
    <property type="component" value="Unassembled WGS sequence"/>
</dbReference>
<dbReference type="InterPro" id="IPR036890">
    <property type="entry name" value="HATPase_C_sf"/>
</dbReference>
<keyword evidence="6 11" id="KW-0812">Transmembrane</keyword>
<dbReference type="InterPro" id="IPR004358">
    <property type="entry name" value="Sig_transdc_His_kin-like_C"/>
</dbReference>
<feature type="domain" description="Histidine kinase" evidence="12">
    <location>
        <begin position="218"/>
        <end position="431"/>
    </location>
</feature>
<evidence type="ECO:0000256" key="1">
    <source>
        <dbReference type="ARBA" id="ARBA00000085"/>
    </source>
</evidence>
<keyword evidence="10 11" id="KW-0472">Membrane</keyword>
<dbReference type="PANTHER" id="PTHR45436:SF5">
    <property type="entry name" value="SENSOR HISTIDINE KINASE TRCS"/>
    <property type="match status" value="1"/>
</dbReference>